<name>A0A2V1DRN4_9PLEO</name>
<reference evidence="1 2" key="1">
    <citation type="journal article" date="2018" name="Sci. Rep.">
        <title>Comparative genomics provides insights into the lifestyle and reveals functional heterogeneity of dark septate endophytic fungi.</title>
        <authorList>
            <person name="Knapp D.G."/>
            <person name="Nemeth J.B."/>
            <person name="Barry K."/>
            <person name="Hainaut M."/>
            <person name="Henrissat B."/>
            <person name="Johnson J."/>
            <person name="Kuo A."/>
            <person name="Lim J.H.P."/>
            <person name="Lipzen A."/>
            <person name="Nolan M."/>
            <person name="Ohm R.A."/>
            <person name="Tamas L."/>
            <person name="Grigoriev I.V."/>
            <person name="Spatafora J.W."/>
            <person name="Nagy L.G."/>
            <person name="Kovacs G.M."/>
        </authorList>
    </citation>
    <scope>NUCLEOTIDE SEQUENCE [LARGE SCALE GENOMIC DNA]</scope>
    <source>
        <strain evidence="1 2">DSE2036</strain>
    </source>
</reference>
<organism evidence="1 2">
    <name type="scientific">Periconia macrospinosa</name>
    <dbReference type="NCBI Taxonomy" id="97972"/>
    <lineage>
        <taxon>Eukaryota</taxon>
        <taxon>Fungi</taxon>
        <taxon>Dikarya</taxon>
        <taxon>Ascomycota</taxon>
        <taxon>Pezizomycotina</taxon>
        <taxon>Dothideomycetes</taxon>
        <taxon>Pleosporomycetidae</taxon>
        <taxon>Pleosporales</taxon>
        <taxon>Massarineae</taxon>
        <taxon>Periconiaceae</taxon>
        <taxon>Periconia</taxon>
    </lineage>
</organism>
<sequence>MRRPSKRCLLGIARRLGEFCTRDIFIRGRMRDCLKSQGVWTMRNSGCRRKIWMMPLSARLTWLTVDIGSSIFRETV</sequence>
<proteinExistence type="predicted"/>
<evidence type="ECO:0000313" key="1">
    <source>
        <dbReference type="EMBL" id="PVI00933.1"/>
    </source>
</evidence>
<evidence type="ECO:0000313" key="2">
    <source>
        <dbReference type="Proteomes" id="UP000244855"/>
    </source>
</evidence>
<accession>A0A2V1DRN4</accession>
<gene>
    <name evidence="1" type="ORF">DM02DRAFT_370451</name>
</gene>
<dbReference type="AlphaFoldDB" id="A0A2V1DRN4"/>
<keyword evidence="2" id="KW-1185">Reference proteome</keyword>
<dbReference type="Proteomes" id="UP000244855">
    <property type="component" value="Unassembled WGS sequence"/>
</dbReference>
<dbReference type="EMBL" id="KZ805365">
    <property type="protein sequence ID" value="PVI00933.1"/>
    <property type="molecule type" value="Genomic_DNA"/>
</dbReference>
<protein>
    <submittedName>
        <fullName evidence="1">Uncharacterized protein</fullName>
    </submittedName>
</protein>